<reference evidence="3" key="1">
    <citation type="submission" date="2023-08" db="EMBL/GenBank/DDBJ databases">
        <title>Mucin Metabolism Genes Underlie the Key Renovations of Bacteroides xylanisolvens Genomes in Captive Great Apes.</title>
        <authorList>
            <person name="Nishida A.H."/>
        </authorList>
    </citation>
    <scope>NUCLEOTIDE SEQUENCE</scope>
    <source>
        <strain evidence="3">P13.H9</strain>
    </source>
</reference>
<protein>
    <submittedName>
        <fullName evidence="3">DUF5045 domain-containing protein</fullName>
    </submittedName>
</protein>
<organism evidence="3 4">
    <name type="scientific">Bacteroides xylanisolvens</name>
    <dbReference type="NCBI Taxonomy" id="371601"/>
    <lineage>
        <taxon>Bacteria</taxon>
        <taxon>Pseudomonadati</taxon>
        <taxon>Bacteroidota</taxon>
        <taxon>Bacteroidia</taxon>
        <taxon>Bacteroidales</taxon>
        <taxon>Bacteroidaceae</taxon>
        <taxon>Bacteroides</taxon>
    </lineage>
</organism>
<dbReference type="RefSeq" id="WP_225450766.1">
    <property type="nucleotide sequence ID" value="NZ_JAIWXB010000015.1"/>
</dbReference>
<sequence>MKRILLLSAAVMGVCPLVKAQSVTYNHDDAKMNQITVMEIGSGGLTPALYYTVLHKSYQKSASSKNKLAFRTTAGLNLYAQVDDAEALDSALNKRAKIEALNVADRSGGVLDLAWVAESGKLNSKMADFERNIRRVLEVGGTANEQEHWKEYYNVYQCAIKAAQNAYMPNAQRKKEYLCIYADVARKNETLILYIVRLSNARKTSELLAATNNIESHKAQIVRNALSRWRDAGWSTYQQAWTGRINNRMK</sequence>
<feature type="domain" description="DUF5045" evidence="2">
    <location>
        <begin position="20"/>
        <end position="104"/>
    </location>
</feature>
<dbReference type="Pfam" id="PF16464">
    <property type="entry name" value="DUF5045"/>
    <property type="match status" value="1"/>
</dbReference>
<feature type="chain" id="PRO_5043487303" evidence="1">
    <location>
        <begin position="21"/>
        <end position="250"/>
    </location>
</feature>
<dbReference type="AlphaFoldDB" id="A0AAW4SSM4"/>
<dbReference type="EMBL" id="JAIWYE010000017">
    <property type="protein sequence ID" value="MCA4703657.1"/>
    <property type="molecule type" value="Genomic_DNA"/>
</dbReference>
<accession>A0AAW4SSM4</accession>
<evidence type="ECO:0000259" key="2">
    <source>
        <dbReference type="Pfam" id="PF16464"/>
    </source>
</evidence>
<gene>
    <name evidence="3" type="ORF">LD004_08505</name>
</gene>
<dbReference type="Proteomes" id="UP001198461">
    <property type="component" value="Unassembled WGS sequence"/>
</dbReference>
<keyword evidence="1" id="KW-0732">Signal</keyword>
<comment type="caution">
    <text evidence="3">The sequence shown here is derived from an EMBL/GenBank/DDBJ whole genome shotgun (WGS) entry which is preliminary data.</text>
</comment>
<evidence type="ECO:0000313" key="4">
    <source>
        <dbReference type="Proteomes" id="UP001198461"/>
    </source>
</evidence>
<feature type="signal peptide" evidence="1">
    <location>
        <begin position="1"/>
        <end position="20"/>
    </location>
</feature>
<proteinExistence type="predicted"/>
<name>A0AAW4SSM4_9BACE</name>
<dbReference type="InterPro" id="IPR032492">
    <property type="entry name" value="DUF5045"/>
</dbReference>
<evidence type="ECO:0000256" key="1">
    <source>
        <dbReference type="SAM" id="SignalP"/>
    </source>
</evidence>
<evidence type="ECO:0000313" key="3">
    <source>
        <dbReference type="EMBL" id="MCA4703657.1"/>
    </source>
</evidence>